<sequence length="86" mass="9596">MIKVSTNNNKNGLAYSSKDINRNFRIKVSGVDAQGRKVHKLVGVAGAIALIGVEMLNKLLKRAFACMDDVCVCKLRRGIKFSFYYK</sequence>
<evidence type="ECO:0000313" key="2">
    <source>
        <dbReference type="EMBL" id="MQN88553.1"/>
    </source>
</evidence>
<dbReference type="RefSeq" id="WP_153114112.1">
    <property type="nucleotide sequence ID" value="NZ_JAHOEI010000010.1"/>
</dbReference>
<accession>A0A646HPS4</accession>
<evidence type="ECO:0000313" key="3">
    <source>
        <dbReference type="Proteomes" id="UP000420635"/>
    </source>
</evidence>
<name>A0A646HPS4_9BACT</name>
<evidence type="ECO:0000313" key="1">
    <source>
        <dbReference type="EMBL" id="MBV3387069.1"/>
    </source>
</evidence>
<dbReference type="Proteomes" id="UP001196765">
    <property type="component" value="Unassembled WGS sequence"/>
</dbReference>
<reference evidence="1" key="2">
    <citation type="submission" date="2021-06" db="EMBL/GenBank/DDBJ databases">
        <title>Collection of gut derived symbiotic bacterial strains cultured from healthy donors.</title>
        <authorList>
            <person name="Lin H."/>
            <person name="Littmann E."/>
            <person name="Pamer E.G."/>
        </authorList>
    </citation>
    <scope>NUCLEOTIDE SEQUENCE</scope>
    <source>
        <strain evidence="1">MSK.21.74</strain>
    </source>
</reference>
<dbReference type="EMBL" id="JAHOEI010000010">
    <property type="protein sequence ID" value="MBV3387069.1"/>
    <property type="molecule type" value="Genomic_DNA"/>
</dbReference>
<gene>
    <name evidence="2" type="ORF">F7D59_01380</name>
    <name evidence="1" type="ORF">KSW82_04855</name>
</gene>
<dbReference type="EMBL" id="VZBQ01000011">
    <property type="protein sequence ID" value="MQN88553.1"/>
    <property type="molecule type" value="Genomic_DNA"/>
</dbReference>
<comment type="caution">
    <text evidence="2">The sequence shown here is derived from an EMBL/GenBank/DDBJ whole genome shotgun (WGS) entry which is preliminary data.</text>
</comment>
<reference evidence="3" key="1">
    <citation type="submission" date="2019-09" db="EMBL/GenBank/DDBJ databases">
        <title>Distinct polysaccharide growth profiles of human intestinal Prevotella copri isolates.</title>
        <authorList>
            <person name="Fehlner-Peach H."/>
            <person name="Magnabosco C."/>
            <person name="Raghavan V."/>
            <person name="Scher J.U."/>
            <person name="Tett A."/>
            <person name="Cox L.M."/>
            <person name="Gottsegen C."/>
            <person name="Watters A."/>
            <person name="Wiltshire- Gordon J.D."/>
            <person name="Segata N."/>
            <person name="Bonneau R."/>
            <person name="Littman D.R."/>
        </authorList>
    </citation>
    <scope>NUCLEOTIDE SEQUENCE [LARGE SCALE GENOMIC DNA]</scope>
    <source>
        <strain evidence="3">iP54</strain>
    </source>
</reference>
<organism evidence="2 3">
    <name type="scientific">Segatella copri</name>
    <dbReference type="NCBI Taxonomy" id="165179"/>
    <lineage>
        <taxon>Bacteria</taxon>
        <taxon>Pseudomonadati</taxon>
        <taxon>Bacteroidota</taxon>
        <taxon>Bacteroidia</taxon>
        <taxon>Bacteroidales</taxon>
        <taxon>Prevotellaceae</taxon>
        <taxon>Segatella</taxon>
    </lineage>
</organism>
<dbReference type="AlphaFoldDB" id="A0A646HPS4"/>
<proteinExistence type="predicted"/>
<reference evidence="2" key="3">
    <citation type="submission" date="2022-12" db="EMBL/GenBank/DDBJ databases">
        <title>Distinct polysaccharide growth profiles of human intestinal Prevotella copri isolates.</title>
        <authorList>
            <person name="Fehlner-Peach H."/>
            <person name="Magnabosco C."/>
            <person name="Raghavan V."/>
            <person name="Scher J.U."/>
            <person name="Tett A."/>
            <person name="Cox L.M."/>
            <person name="Gottsegen C."/>
            <person name="Watters A."/>
            <person name="Wiltshire- Gordon J.D."/>
            <person name="Segata N."/>
            <person name="Bonneau R."/>
            <person name="Littman D.R."/>
        </authorList>
    </citation>
    <scope>NUCLEOTIDE SEQUENCE</scope>
    <source>
        <strain evidence="2">IP54</strain>
    </source>
</reference>
<protein>
    <submittedName>
        <fullName evidence="2">Ribosomal large subunit pseudouridine synthase B</fullName>
    </submittedName>
</protein>
<dbReference type="Proteomes" id="UP000420635">
    <property type="component" value="Unassembled WGS sequence"/>
</dbReference>